<keyword evidence="20" id="KW-1185">Reference proteome</keyword>
<keyword evidence="10" id="KW-0677">Repeat</keyword>
<dbReference type="Pfam" id="PF13639">
    <property type="entry name" value="zf-RING_2"/>
    <property type="match status" value="1"/>
</dbReference>
<dbReference type="SUPFAM" id="SSF57850">
    <property type="entry name" value="RING/U-box"/>
    <property type="match status" value="1"/>
</dbReference>
<evidence type="ECO:0000256" key="3">
    <source>
        <dbReference type="ARBA" id="ARBA00004906"/>
    </source>
</evidence>
<evidence type="ECO:0000256" key="17">
    <source>
        <dbReference type="SAM" id="MobiDB-lite"/>
    </source>
</evidence>
<evidence type="ECO:0000256" key="10">
    <source>
        <dbReference type="ARBA" id="ARBA00022737"/>
    </source>
</evidence>
<evidence type="ECO:0000313" key="20">
    <source>
        <dbReference type="Proteomes" id="UP000053477"/>
    </source>
</evidence>
<evidence type="ECO:0000256" key="16">
    <source>
        <dbReference type="RuleBase" id="RU367090"/>
    </source>
</evidence>
<feature type="region of interest" description="Disordered" evidence="17">
    <location>
        <begin position="260"/>
        <end position="299"/>
    </location>
</feature>
<dbReference type="GO" id="GO:0061630">
    <property type="term" value="F:ubiquitin protein ligase activity"/>
    <property type="evidence" value="ECO:0007669"/>
    <property type="project" value="UniProtKB-UniRule"/>
</dbReference>
<protein>
    <recommendedName>
        <fullName evidence="6 16">E3 ubiquitin-protein ligase listerin</fullName>
        <ecNumber evidence="5 16">2.3.2.27</ecNumber>
    </recommendedName>
    <alternativeName>
        <fullName evidence="16">RING-type E3 ubiquitin transferase listerin</fullName>
    </alternativeName>
</protein>
<dbReference type="Pfam" id="PF22999">
    <property type="entry name" value="LTN1_E3_ligase_6th"/>
    <property type="match status" value="1"/>
</dbReference>
<dbReference type="FunFam" id="3.30.40.10:FF:000038">
    <property type="entry name" value="E3 ubiquitin-protein ligase listerin"/>
    <property type="match status" value="1"/>
</dbReference>
<dbReference type="InterPro" id="IPR013083">
    <property type="entry name" value="Znf_RING/FYVE/PHD"/>
</dbReference>
<feature type="compositionally biased region" description="Basic and acidic residues" evidence="17">
    <location>
        <begin position="31"/>
        <end position="49"/>
    </location>
</feature>
<gene>
    <name evidence="19" type="ORF">SCHPADRAFT_907233</name>
</gene>
<keyword evidence="13 16" id="KW-0862">Zinc</keyword>
<dbReference type="GO" id="GO:0043023">
    <property type="term" value="F:ribosomal large subunit binding"/>
    <property type="evidence" value="ECO:0007669"/>
    <property type="project" value="TreeGrafter"/>
</dbReference>
<evidence type="ECO:0000313" key="19">
    <source>
        <dbReference type="EMBL" id="KLO10058.1"/>
    </source>
</evidence>
<evidence type="ECO:0000256" key="2">
    <source>
        <dbReference type="ARBA" id="ARBA00004514"/>
    </source>
</evidence>
<keyword evidence="7" id="KW-0963">Cytoplasm</keyword>
<dbReference type="InterPro" id="IPR016024">
    <property type="entry name" value="ARM-type_fold"/>
</dbReference>
<feature type="region of interest" description="Disordered" evidence="17">
    <location>
        <begin position="421"/>
        <end position="456"/>
    </location>
</feature>
<dbReference type="GO" id="GO:0008270">
    <property type="term" value="F:zinc ion binding"/>
    <property type="evidence" value="ECO:0007669"/>
    <property type="project" value="UniProtKB-KW"/>
</dbReference>
<dbReference type="InterPro" id="IPR039804">
    <property type="entry name" value="RING-CH-C4HC3_LTN1"/>
</dbReference>
<evidence type="ECO:0000256" key="4">
    <source>
        <dbReference type="ARBA" id="ARBA00007997"/>
    </source>
</evidence>
<feature type="compositionally biased region" description="Polar residues" evidence="17">
    <location>
        <begin position="1"/>
        <end position="12"/>
    </location>
</feature>
<keyword evidence="8 16" id="KW-0808">Transferase</keyword>
<evidence type="ECO:0000256" key="5">
    <source>
        <dbReference type="ARBA" id="ARBA00012483"/>
    </source>
</evidence>
<proteinExistence type="inferred from homology"/>
<dbReference type="GO" id="GO:0072344">
    <property type="term" value="P:rescue of stalled ribosome"/>
    <property type="evidence" value="ECO:0007669"/>
    <property type="project" value="UniProtKB-UniRule"/>
</dbReference>
<evidence type="ECO:0000256" key="12">
    <source>
        <dbReference type="ARBA" id="ARBA00022786"/>
    </source>
</evidence>
<dbReference type="InterPro" id="IPR039795">
    <property type="entry name" value="LTN1/Rkr1"/>
</dbReference>
<dbReference type="InterPro" id="IPR054478">
    <property type="entry name" value="LTN1_UBC"/>
</dbReference>
<dbReference type="InterPro" id="IPR054476">
    <property type="entry name" value="Ltn1_N"/>
</dbReference>
<dbReference type="PANTHER" id="PTHR12389:SF0">
    <property type="entry name" value="E3 UBIQUITIN-PROTEIN LIGASE LISTERIN"/>
    <property type="match status" value="1"/>
</dbReference>
<dbReference type="PANTHER" id="PTHR12389">
    <property type="entry name" value="ZINC FINGER PROTEIN 294"/>
    <property type="match status" value="1"/>
</dbReference>
<feature type="compositionally biased region" description="Acidic residues" evidence="17">
    <location>
        <begin position="432"/>
        <end position="443"/>
    </location>
</feature>
<comment type="subunit">
    <text evidence="16">Component of the ribosome quality control complex (RQC).</text>
</comment>
<dbReference type="Pfam" id="PF23009">
    <property type="entry name" value="UBC_like"/>
    <property type="match status" value="1"/>
</dbReference>
<accession>A0A0H2RKS4</accession>
<dbReference type="STRING" id="27342.A0A0H2RKS4"/>
<feature type="domain" description="RING-type" evidence="18">
    <location>
        <begin position="1699"/>
        <end position="1746"/>
    </location>
</feature>
<dbReference type="EMBL" id="KQ086037">
    <property type="protein sequence ID" value="KLO10058.1"/>
    <property type="molecule type" value="Genomic_DNA"/>
</dbReference>
<dbReference type="InterPro" id="IPR054477">
    <property type="entry name" value="LTN1_E3_ligase_6th"/>
</dbReference>
<evidence type="ECO:0000256" key="1">
    <source>
        <dbReference type="ARBA" id="ARBA00000900"/>
    </source>
</evidence>
<comment type="subcellular location">
    <subcellularLocation>
        <location evidence="2">Cytoplasm</location>
        <location evidence="2">Cytosol</location>
    </subcellularLocation>
</comment>
<dbReference type="SUPFAM" id="SSF48371">
    <property type="entry name" value="ARM repeat"/>
    <property type="match status" value="1"/>
</dbReference>
<comment type="catalytic activity">
    <reaction evidence="1 16">
        <text>S-ubiquitinyl-[E2 ubiquitin-conjugating enzyme]-L-cysteine + [acceptor protein]-L-lysine = [E2 ubiquitin-conjugating enzyme]-L-cysteine + N(6)-ubiquitinyl-[acceptor protein]-L-lysine.</text>
        <dbReference type="EC" id="2.3.2.27"/>
    </reaction>
</comment>
<keyword evidence="12 16" id="KW-0833">Ubl conjugation pathway</keyword>
<keyword evidence="11 15" id="KW-0863">Zinc-finger</keyword>
<dbReference type="UniPathway" id="UPA00143"/>
<keyword evidence="9 16" id="KW-0479">Metal-binding</keyword>
<dbReference type="InParanoid" id="A0A0H2RKS4"/>
<dbReference type="GO" id="GO:1990116">
    <property type="term" value="P:ribosome-associated ubiquitin-dependent protein catabolic process"/>
    <property type="evidence" value="ECO:0007669"/>
    <property type="project" value="UniProtKB-UniRule"/>
</dbReference>
<evidence type="ECO:0000256" key="13">
    <source>
        <dbReference type="ARBA" id="ARBA00022833"/>
    </source>
</evidence>
<evidence type="ECO:0000256" key="7">
    <source>
        <dbReference type="ARBA" id="ARBA00022490"/>
    </source>
</evidence>
<dbReference type="OrthoDB" id="6108at2759"/>
<dbReference type="EC" id="2.3.2.27" evidence="5 16"/>
<dbReference type="GO" id="GO:0016567">
    <property type="term" value="P:protein ubiquitination"/>
    <property type="evidence" value="ECO:0007669"/>
    <property type="project" value="UniProtKB-UniPathway"/>
</dbReference>
<feature type="region of interest" description="Disordered" evidence="17">
    <location>
        <begin position="1"/>
        <end position="70"/>
    </location>
</feature>
<name>A0A0H2RKS4_9AGAM</name>
<sequence>MPKAQKSSATSGTRKKHARKAAGPEQQLPLPKEKKPKDKTKGKNKEPRPKVYIPPTKPTAVKPDPLDSQGIAKKLPPELVIVLRRLGKKDTVTKRKALEDLQAEWVLKASVAESDYVLNNALQVSLPVWLHHLPPLLLHYSRQIRLHAAELLIAYLRIPELARGIMAFLRGGATSTEIEQLVGSWCLATQDMDRQVSLTARKSWDSLFLPWVANPVAQEWDDSMQPFDDTIVQPLFEFVKRSVYDPQGVYLELNPVQPSYVPPAHGHHGKGQRPQVQEEDTSSRSKPEDEEESEDDRNARIRTGGLGVIRWFLDTATSSGLDAVPSSSLFWTSLYHGASPPFSDENAAFGSDQPVVRKAAWGIVNSLIKSHKKFVESHLSVLSSSILRSAWVEPQTSVRYVMWEPLLLFLTQFPNAWTESPKLTPSTKYQESESDSDEEDGPEETSLSFSRGEGATGNHPAAYREFLQFLELGCYGSPIQGYPVIVVILSTIPETILGNDLNSWSDLFASFWAALDGRALSSLDRVQASAAFLNSLLECLVFLVKRMTNAQKQAVGSVSYEEVLPFVKGQISRVWTELLARNLRVDENEAGKTLARTLSSFEAIEIGLSAAAWQPIAVSITHSFQKASTTKQDIDHQLSLLECVRKSTKDDATYKTKIEDVVREIFKITLAACRESPSASHVTRDDALTRLTSVISVFGDVALDPSASDVLRGLDELVLSDRTKSPILWVAYLQKRGDVSLCCTLWRRCLLAISAADGNSGKELLAAFLDASKEGLLPTYLKPKDDELDQYAARLVAEAVSSNDEDTLTTVSRLLCKPGNFLSARAVAGMVHSIAFTFADKYRALLRDTDAGHFSGSLQAPLRLLSSCVDAQPDIASSAEIRVLLPDIFAFAYLSEVAGTARKVWSAALSNIHGEEKGELADSIKKMLRDLIADTEVCVPPSSIISVASNPSTGIAFDLLHDLFPSQVELDGMLQALPSDPSDYSLATVDRLIPPPSLWKLEQEPLQAFDKTGLSEYARIVNTLLSVAISDRKLARDNMWLLTHFVQLYLAAKDALSSPSDNLVLFDKHIAHQELKDMITRVETLSAFLLSDISDDNWHSMVTQSLAQNDNARISDTMGRFVYDLMSSSQRKDSVRDSRILHFVVRHLLSGSSASDADQWMLFARQLEKKAPLSAVGIVLAITESGLEPPRLDRYRNELASGILSIPPAKADYDGLLLLHRLSATTPSLESDVIFLPQPRAVNFMKACQQWVTSDDDIDEDVECEMLVIFQYLVPILQNMPGSHWDLMFDMIENNLETSSFSDQSSLTLLTRTLRLLQDIQVLTQSNKSLKAIWKEREKAILGLVRDLVQNAQVVAQSSVPRAICWELALTIAQDLPPALITEHTLSKMTHVLGDPDVSILRMVYPLLQTAAKKRTEYVVIEAGVDTNEDAKFELPSELLQVIQSTLDSQISGSDGMNMLGHLLGWMVMFDLFDNASLRVKMGYASQLRDMNIISSKFLPTIFDLLGLYGGKKKPVQLEMWTLQEYFVQLYDEDAEISANLLAAHLYYRALLHIPSLVASWWGDCKDRQLSMAVANMTARHFSPVLISAELKHVKDPEAAADLAGENWVIKVSNAIHEVSAAFTVDEESMEIAIKLPADYPLHSVEVKDVRRLGVEEKRWRGWLLAVQQIVTSQNGRIVDGLGIFKRNVTNHFENQTECAICYSIVSATELSLPKKRCRTCKNRFHAGCLYKWFNTSHTSSCPLCRSDFI</sequence>
<dbReference type="GO" id="GO:1990112">
    <property type="term" value="C:RQC complex"/>
    <property type="evidence" value="ECO:0007669"/>
    <property type="project" value="UniProtKB-UniRule"/>
</dbReference>
<comment type="similarity">
    <text evidence="4 16">Belongs to the LTN1 family.</text>
</comment>
<evidence type="ECO:0000256" key="14">
    <source>
        <dbReference type="ARBA" id="ARBA00055150"/>
    </source>
</evidence>
<dbReference type="InterPro" id="IPR001841">
    <property type="entry name" value="Znf_RING"/>
</dbReference>
<organism evidence="19 20">
    <name type="scientific">Schizopora paradoxa</name>
    <dbReference type="NCBI Taxonomy" id="27342"/>
    <lineage>
        <taxon>Eukaryota</taxon>
        <taxon>Fungi</taxon>
        <taxon>Dikarya</taxon>
        <taxon>Basidiomycota</taxon>
        <taxon>Agaricomycotina</taxon>
        <taxon>Agaricomycetes</taxon>
        <taxon>Hymenochaetales</taxon>
        <taxon>Schizoporaceae</taxon>
        <taxon>Schizopora</taxon>
    </lineage>
</organism>
<evidence type="ECO:0000256" key="6">
    <source>
        <dbReference type="ARBA" id="ARBA00017157"/>
    </source>
</evidence>
<reference evidence="19 20" key="1">
    <citation type="submission" date="2015-04" db="EMBL/GenBank/DDBJ databases">
        <title>Complete genome sequence of Schizopora paradoxa KUC8140, a cosmopolitan wood degrader in East Asia.</title>
        <authorList>
            <consortium name="DOE Joint Genome Institute"/>
            <person name="Min B."/>
            <person name="Park H."/>
            <person name="Jang Y."/>
            <person name="Kim J.-J."/>
            <person name="Kim K.H."/>
            <person name="Pangilinan J."/>
            <person name="Lipzen A."/>
            <person name="Riley R."/>
            <person name="Grigoriev I.V."/>
            <person name="Spatafora J.W."/>
            <person name="Choi I.-G."/>
        </authorList>
    </citation>
    <scope>NUCLEOTIDE SEQUENCE [LARGE SCALE GENOMIC DNA]</scope>
    <source>
        <strain evidence="19 20">KUC8140</strain>
    </source>
</reference>
<comment type="function">
    <text evidence="14">E3 ubiquitin-protein ligase component of the ribosome quality control complex (RQC), a ribosome-associated complex that mediates ubiquitination and extraction of incompletely synthesized nascent chains for proteasomal degradation. Mediates ubiquitination of proteins derived from mRNAs lacking stop codons (non-stop proteins) and other translation arrest products induced by poly-lysine sequences and tandem rare codons. Ubiquitination leads to CDC48 recruitment for extraction and degradation of the incomplete translation product. May indirectly play a role in chromatin function and transcription.</text>
</comment>
<evidence type="ECO:0000256" key="11">
    <source>
        <dbReference type="ARBA" id="ARBA00022771"/>
    </source>
</evidence>
<dbReference type="Gene3D" id="3.30.40.10">
    <property type="entry name" value="Zinc/RING finger domain, C3HC4 (zinc finger)"/>
    <property type="match status" value="1"/>
</dbReference>
<dbReference type="GO" id="GO:0005829">
    <property type="term" value="C:cytosol"/>
    <property type="evidence" value="ECO:0007669"/>
    <property type="project" value="UniProtKB-SubCell"/>
</dbReference>
<dbReference type="PROSITE" id="PS50089">
    <property type="entry name" value="ZF_RING_2"/>
    <property type="match status" value="1"/>
</dbReference>
<dbReference type="Proteomes" id="UP000053477">
    <property type="component" value="Unassembled WGS sequence"/>
</dbReference>
<comment type="pathway">
    <text evidence="3 16">Protein modification; protein ubiquitination.</text>
</comment>
<dbReference type="CDD" id="cd16491">
    <property type="entry name" value="RING-CH-C4HC3_LTN1"/>
    <property type="match status" value="1"/>
</dbReference>
<evidence type="ECO:0000256" key="15">
    <source>
        <dbReference type="PROSITE-ProRule" id="PRU00175"/>
    </source>
</evidence>
<evidence type="ECO:0000259" key="18">
    <source>
        <dbReference type="PROSITE" id="PS50089"/>
    </source>
</evidence>
<comment type="function">
    <text evidence="16">E3 ubiquitin-protein ligase. Component of the ribosome quality control complex (RQC), a ribosome-associated complex that mediates ubiquitination and extraction of incompletely synthesized nascent chains for proteasomal degradation.</text>
</comment>
<evidence type="ECO:0000256" key="9">
    <source>
        <dbReference type="ARBA" id="ARBA00022723"/>
    </source>
</evidence>
<dbReference type="Pfam" id="PF22958">
    <property type="entry name" value="Ltn1_1st"/>
    <property type="match status" value="2"/>
</dbReference>
<evidence type="ECO:0000256" key="8">
    <source>
        <dbReference type="ARBA" id="ARBA00022679"/>
    </source>
</evidence>